<name>A0A0P0P260_9CAUL</name>
<proteinExistence type="predicted"/>
<dbReference type="STRING" id="69395.AQ619_14105"/>
<dbReference type="SUPFAM" id="SSF56059">
    <property type="entry name" value="Glutathione synthetase ATP-binding domain-like"/>
    <property type="match status" value="1"/>
</dbReference>
<keyword evidence="2" id="KW-1185">Reference proteome</keyword>
<dbReference type="AlphaFoldDB" id="A0A0P0P260"/>
<evidence type="ECO:0000313" key="2">
    <source>
        <dbReference type="Proteomes" id="UP000056905"/>
    </source>
</evidence>
<dbReference type="Gene3D" id="3.30.470.20">
    <property type="entry name" value="ATP-grasp fold, B domain"/>
    <property type="match status" value="1"/>
</dbReference>
<dbReference type="KEGG" id="chq:AQ619_14105"/>
<organism evidence="1 2">
    <name type="scientific">Caulobacter henricii</name>
    <dbReference type="NCBI Taxonomy" id="69395"/>
    <lineage>
        <taxon>Bacteria</taxon>
        <taxon>Pseudomonadati</taxon>
        <taxon>Pseudomonadota</taxon>
        <taxon>Alphaproteobacteria</taxon>
        <taxon>Caulobacterales</taxon>
        <taxon>Caulobacteraceae</taxon>
        <taxon>Caulobacter</taxon>
    </lineage>
</organism>
<gene>
    <name evidence="1" type="ORF">AQ619_14105</name>
</gene>
<sequence>MGVTGNNDGHTMLSMLCPSIELGRIHVAPSYFRQSKRWNPNAADLLWNIISDVDQNPDTLDIARKLVSTASRPIVNPPSLMGRTRRHTLAGLLQGLDGVIVPKVLLLRNPTLERVSKAAAEAGFRFPAILRQTGSHNGEMLGVFNAPEDMAQIFGDRKNAYYLTEFVDVRRADRFYRKSRFFFVGDTIITRQHVIADKWYVHGGAGVLAEHAALRDEARAMLIDGFEALPLATRTAVDAIRQAIGFDYCGLDCCIQEDGRVVVFEANATMNFSPRFDNQTTQHNRAALPRMLAALRRLIEAKTGRTLAENPAKGLEG</sequence>
<evidence type="ECO:0000313" key="1">
    <source>
        <dbReference type="EMBL" id="ALL14388.1"/>
    </source>
</evidence>
<dbReference type="EMBL" id="CP013002">
    <property type="protein sequence ID" value="ALL14388.1"/>
    <property type="molecule type" value="Genomic_DNA"/>
</dbReference>
<evidence type="ECO:0008006" key="3">
    <source>
        <dbReference type="Google" id="ProtNLM"/>
    </source>
</evidence>
<reference evidence="1 2" key="1">
    <citation type="submission" date="2015-10" db="EMBL/GenBank/DDBJ databases">
        <title>Conservation of the essential genome among Caulobacter and Brevundimonas species.</title>
        <authorList>
            <person name="Scott D."/>
            <person name="Ely B."/>
        </authorList>
    </citation>
    <scope>NUCLEOTIDE SEQUENCE [LARGE SCALE GENOMIC DNA]</scope>
    <source>
        <strain evidence="1 2">CB4</strain>
    </source>
</reference>
<dbReference type="OrthoDB" id="460582at2"/>
<dbReference type="Proteomes" id="UP000056905">
    <property type="component" value="Chromosome"/>
</dbReference>
<accession>A0A0P0P260</accession>
<protein>
    <recommendedName>
        <fullName evidence="3">ATP-grasp domain-containing protein</fullName>
    </recommendedName>
</protein>